<gene>
    <name evidence="2" type="primary">ABSGL_04428.1 scaffold 5409</name>
</gene>
<dbReference type="AlphaFoldDB" id="A0A163JEJ7"/>
<reference evidence="2" key="1">
    <citation type="submission" date="2016-04" db="EMBL/GenBank/DDBJ databases">
        <authorList>
            <person name="Evans L.H."/>
            <person name="Alamgir A."/>
            <person name="Owens N."/>
            <person name="Weber N.D."/>
            <person name="Virtaneva K."/>
            <person name="Barbian K."/>
            <person name="Babar A."/>
            <person name="Rosenke K."/>
        </authorList>
    </citation>
    <scope>NUCLEOTIDE SEQUENCE [LARGE SCALE GENOMIC DNA]</scope>
    <source>
        <strain evidence="2">CBS 101.48</strain>
    </source>
</reference>
<dbReference type="OrthoDB" id="2263648at2759"/>
<evidence type="ECO:0000313" key="2">
    <source>
        <dbReference type="EMBL" id="SAL98863.1"/>
    </source>
</evidence>
<sequence length="267" mass="31249">MTLGFAESMPENADTVYHVEWLDSQQAFPSLSSVTDQPQQHGEWQFLHRQEIQQAQEDMTGGKRLKTSEMEDKWQQVDFLHEKQFVDVAVEATHLPEGTKVPPAKPQRQQQQQQQQQQLTEEQERLLYWEMIDNMDEEEADFYDLYYDRKTQGINGNKNRLKHFRRHIEALHRLHNRFEQGEMWDNTKIQKYLEHMASLNDMDQLNSTPGAKQWGPAPSLDPRLLHGLVHVAIPRNLDRYWAASHGTSGSKVVKSSIEPDFCLQAKQ</sequence>
<feature type="region of interest" description="Disordered" evidence="1">
    <location>
        <begin position="97"/>
        <end position="119"/>
    </location>
</feature>
<name>A0A163JEJ7_ABSGL</name>
<dbReference type="Proteomes" id="UP000078561">
    <property type="component" value="Unassembled WGS sequence"/>
</dbReference>
<protein>
    <submittedName>
        <fullName evidence="2">Uncharacterized protein</fullName>
    </submittedName>
</protein>
<evidence type="ECO:0000313" key="3">
    <source>
        <dbReference type="Proteomes" id="UP000078561"/>
    </source>
</evidence>
<keyword evidence="3" id="KW-1185">Reference proteome</keyword>
<evidence type="ECO:0000256" key="1">
    <source>
        <dbReference type="SAM" id="MobiDB-lite"/>
    </source>
</evidence>
<proteinExistence type="predicted"/>
<organism evidence="2">
    <name type="scientific">Absidia glauca</name>
    <name type="common">Pin mould</name>
    <dbReference type="NCBI Taxonomy" id="4829"/>
    <lineage>
        <taxon>Eukaryota</taxon>
        <taxon>Fungi</taxon>
        <taxon>Fungi incertae sedis</taxon>
        <taxon>Mucoromycota</taxon>
        <taxon>Mucoromycotina</taxon>
        <taxon>Mucoromycetes</taxon>
        <taxon>Mucorales</taxon>
        <taxon>Cunninghamellaceae</taxon>
        <taxon>Absidia</taxon>
    </lineage>
</organism>
<accession>A0A163JEJ7</accession>
<dbReference type="InParanoid" id="A0A163JEJ7"/>
<dbReference type="EMBL" id="LT552359">
    <property type="protein sequence ID" value="SAL98863.1"/>
    <property type="molecule type" value="Genomic_DNA"/>
</dbReference>
<feature type="compositionally biased region" description="Low complexity" evidence="1">
    <location>
        <begin position="107"/>
        <end position="119"/>
    </location>
</feature>